<accession>A0AAV7LNG5</accession>
<gene>
    <name evidence="1" type="ORF">NDU88_005209</name>
</gene>
<proteinExistence type="predicted"/>
<evidence type="ECO:0000313" key="2">
    <source>
        <dbReference type="Proteomes" id="UP001066276"/>
    </source>
</evidence>
<dbReference type="AlphaFoldDB" id="A0AAV7LNG5"/>
<dbReference type="EMBL" id="JANPWB010000015">
    <property type="protein sequence ID" value="KAJ1092095.1"/>
    <property type="molecule type" value="Genomic_DNA"/>
</dbReference>
<protein>
    <submittedName>
        <fullName evidence="1">Uncharacterized protein</fullName>
    </submittedName>
</protein>
<dbReference type="Proteomes" id="UP001066276">
    <property type="component" value="Chromosome 11"/>
</dbReference>
<organism evidence="1 2">
    <name type="scientific">Pleurodeles waltl</name>
    <name type="common">Iberian ribbed newt</name>
    <dbReference type="NCBI Taxonomy" id="8319"/>
    <lineage>
        <taxon>Eukaryota</taxon>
        <taxon>Metazoa</taxon>
        <taxon>Chordata</taxon>
        <taxon>Craniata</taxon>
        <taxon>Vertebrata</taxon>
        <taxon>Euteleostomi</taxon>
        <taxon>Amphibia</taxon>
        <taxon>Batrachia</taxon>
        <taxon>Caudata</taxon>
        <taxon>Salamandroidea</taxon>
        <taxon>Salamandridae</taxon>
        <taxon>Pleurodelinae</taxon>
        <taxon>Pleurodeles</taxon>
    </lineage>
</organism>
<comment type="caution">
    <text evidence="1">The sequence shown here is derived from an EMBL/GenBank/DDBJ whole genome shotgun (WGS) entry which is preliminary data.</text>
</comment>
<reference evidence="1" key="1">
    <citation type="journal article" date="2022" name="bioRxiv">
        <title>Sequencing and chromosome-scale assembly of the giantPleurodeles waltlgenome.</title>
        <authorList>
            <person name="Brown T."/>
            <person name="Elewa A."/>
            <person name="Iarovenko S."/>
            <person name="Subramanian E."/>
            <person name="Araus A.J."/>
            <person name="Petzold A."/>
            <person name="Susuki M."/>
            <person name="Suzuki K.-i.T."/>
            <person name="Hayashi T."/>
            <person name="Toyoda A."/>
            <person name="Oliveira C."/>
            <person name="Osipova E."/>
            <person name="Leigh N.D."/>
            <person name="Simon A."/>
            <person name="Yun M.H."/>
        </authorList>
    </citation>
    <scope>NUCLEOTIDE SEQUENCE</scope>
    <source>
        <strain evidence="1">20211129_DDA</strain>
        <tissue evidence="1">Liver</tissue>
    </source>
</reference>
<keyword evidence="2" id="KW-1185">Reference proteome</keyword>
<evidence type="ECO:0000313" key="1">
    <source>
        <dbReference type="EMBL" id="KAJ1092095.1"/>
    </source>
</evidence>
<sequence>MGASRRTNIMSVVNGTRDGKYSHNTNANDNIFDEDLDLMDEYVFDPEEALKTEFLDEDLEQPSTSKAVNPLGTDIVNPKLITNP</sequence>
<name>A0AAV7LNG5_PLEWA</name>